<dbReference type="EMBL" id="CYXY01000007">
    <property type="protein sequence ID" value="CUM91560.1"/>
    <property type="molecule type" value="Genomic_DNA"/>
</dbReference>
<organism evidence="1 2">
    <name type="scientific">Anaerostipes hadrus</name>
    <dbReference type="NCBI Taxonomy" id="649756"/>
    <lineage>
        <taxon>Bacteria</taxon>
        <taxon>Bacillati</taxon>
        <taxon>Bacillota</taxon>
        <taxon>Clostridia</taxon>
        <taxon>Lachnospirales</taxon>
        <taxon>Lachnospiraceae</taxon>
        <taxon>Anaerostipes</taxon>
    </lineage>
</organism>
<dbReference type="Proteomes" id="UP000095553">
    <property type="component" value="Unassembled WGS sequence"/>
</dbReference>
<dbReference type="RefSeq" id="WP_055072715.1">
    <property type="nucleotide sequence ID" value="NZ_CYXY01000007.1"/>
</dbReference>
<dbReference type="AlphaFoldDB" id="A0A173SMV6"/>
<evidence type="ECO:0000313" key="1">
    <source>
        <dbReference type="EMBL" id="CUM91560.1"/>
    </source>
</evidence>
<reference evidence="1 2" key="1">
    <citation type="submission" date="2015-09" db="EMBL/GenBank/DDBJ databases">
        <authorList>
            <consortium name="Pathogen Informatics"/>
        </authorList>
    </citation>
    <scope>NUCLEOTIDE SEQUENCE [LARGE SCALE GENOMIC DNA]</scope>
    <source>
        <strain evidence="1 2">2789STDY5834959</strain>
    </source>
</reference>
<protein>
    <submittedName>
        <fullName evidence="1">Uncharacterized protein</fullName>
    </submittedName>
</protein>
<proteinExistence type="predicted"/>
<accession>A0A173SMV6</accession>
<evidence type="ECO:0000313" key="2">
    <source>
        <dbReference type="Proteomes" id="UP000095553"/>
    </source>
</evidence>
<gene>
    <name evidence="1" type="ORF">ERS852571_01345</name>
</gene>
<sequence>MSGINMETIKTLEMINMLVQKAKNGVKPFSEATLENMDNYIFYDEKAETENGFPIVHGMIVDEDHHDVLSTLDQYINSEDEYTVRVRFDEDDYMYIEFQLDDGIIEIDENGWYVA</sequence>
<name>A0A173SMV6_ANAHA</name>